<evidence type="ECO:0000313" key="3">
    <source>
        <dbReference type="Proteomes" id="UP000267517"/>
    </source>
</evidence>
<protein>
    <submittedName>
        <fullName evidence="2">Haloacid dehalogenase</fullName>
    </submittedName>
</protein>
<evidence type="ECO:0000256" key="1">
    <source>
        <dbReference type="ARBA" id="ARBA00022801"/>
    </source>
</evidence>
<dbReference type="SFLD" id="SFLDS00003">
    <property type="entry name" value="Haloacid_Dehalogenase"/>
    <property type="match status" value="1"/>
</dbReference>
<dbReference type="GO" id="GO:0016787">
    <property type="term" value="F:hydrolase activity"/>
    <property type="evidence" value="ECO:0007669"/>
    <property type="project" value="UniProtKB-KW"/>
</dbReference>
<dbReference type="Pfam" id="PF00702">
    <property type="entry name" value="Hydrolase"/>
    <property type="match status" value="1"/>
</dbReference>
<keyword evidence="1" id="KW-0378">Hydrolase</keyword>
<dbReference type="PANTHER" id="PTHR43316">
    <property type="entry name" value="HYDROLASE, HALOACID DELAHOGENASE-RELATED"/>
    <property type="match status" value="1"/>
</dbReference>
<dbReference type="RefSeq" id="WP_120173981.1">
    <property type="nucleotide sequence ID" value="NZ_AP018049.1"/>
</dbReference>
<dbReference type="Proteomes" id="UP000267517">
    <property type="component" value="Chromosome I"/>
</dbReference>
<organism evidence="2 3">
    <name type="scientific">Prevotella melaninogenica</name>
    <dbReference type="NCBI Taxonomy" id="28132"/>
    <lineage>
        <taxon>Bacteria</taxon>
        <taxon>Pseudomonadati</taxon>
        <taxon>Bacteroidota</taxon>
        <taxon>Bacteroidia</taxon>
        <taxon>Bacteroidales</taxon>
        <taxon>Prevotellaceae</taxon>
        <taxon>Prevotella</taxon>
    </lineage>
</organism>
<dbReference type="Gene3D" id="1.10.150.240">
    <property type="entry name" value="Putative phosphatase, domain 2"/>
    <property type="match status" value="1"/>
</dbReference>
<name>A0A250KFV4_9BACT</name>
<dbReference type="InterPro" id="IPR051540">
    <property type="entry name" value="S-2-haloacid_dehalogenase"/>
</dbReference>
<dbReference type="EMBL" id="AP018049">
    <property type="protein sequence ID" value="BBA28794.1"/>
    <property type="molecule type" value="Genomic_DNA"/>
</dbReference>
<evidence type="ECO:0000313" key="2">
    <source>
        <dbReference type="EMBL" id="BBA28794.1"/>
    </source>
</evidence>
<accession>A0A250KFV4</accession>
<proteinExistence type="predicted"/>
<dbReference type="SUPFAM" id="SSF56784">
    <property type="entry name" value="HAD-like"/>
    <property type="match status" value="1"/>
</dbReference>
<gene>
    <name evidence="2" type="ORF">PMEL1_00702</name>
</gene>
<dbReference type="SFLD" id="SFLDG01129">
    <property type="entry name" value="C1.5:_HAD__Beta-PGM__Phosphata"/>
    <property type="match status" value="1"/>
</dbReference>
<dbReference type="InterPro" id="IPR023214">
    <property type="entry name" value="HAD_sf"/>
</dbReference>
<dbReference type="AlphaFoldDB" id="A0A250KFV4"/>
<dbReference type="InterPro" id="IPR023198">
    <property type="entry name" value="PGP-like_dom2"/>
</dbReference>
<dbReference type="OrthoDB" id="6101375at2"/>
<dbReference type="PANTHER" id="PTHR43316:SF8">
    <property type="entry name" value="HAD FAMILY HYDROLASE"/>
    <property type="match status" value="1"/>
</dbReference>
<sequence>MTEISLIAFDADDTLWGSQTYFNTVEKVYCEILAPYASADEVSHALRATEKANIPLFGYGSKAFMLSLIENAVKISHGKVKGYDIGQIFEVSKELLRLPGHPFDGVKTTLSKLRDTGKYRMIVFTKGELLDQENKFQRSGLRPYFDDIVIVSEKTSDAYKRLCKQFGVKAGQLLTVGDTYSEDIAPVLKIGGWAVHIPNYMGDEDRDYLNKIHPHLLRLSRFAELTNFLTPNARLIDESKLS</sequence>
<dbReference type="InterPro" id="IPR036412">
    <property type="entry name" value="HAD-like_sf"/>
</dbReference>
<reference evidence="2 3" key="1">
    <citation type="submission" date="2017-05" db="EMBL/GenBank/DDBJ databases">
        <title>whole genome sequence of Prevotella melaninogenica GAI 07411.</title>
        <authorList>
            <person name="Kondo Y."/>
            <person name="Hoshino T."/>
        </authorList>
    </citation>
    <scope>NUCLEOTIDE SEQUENCE [LARGE SCALE GENOMIC DNA]</scope>
    <source>
        <strain evidence="2 3">GAI 07411</strain>
    </source>
</reference>
<dbReference type="Gene3D" id="3.40.50.1000">
    <property type="entry name" value="HAD superfamily/HAD-like"/>
    <property type="match status" value="1"/>
</dbReference>